<evidence type="ECO:0000256" key="1">
    <source>
        <dbReference type="SAM" id="MobiDB-lite"/>
    </source>
</evidence>
<proteinExistence type="predicted"/>
<dbReference type="SMART" id="SM00313">
    <property type="entry name" value="PXA"/>
    <property type="match status" value="1"/>
</dbReference>
<dbReference type="Pfam" id="PF13824">
    <property type="entry name" value="zf-Mss51"/>
    <property type="match status" value="1"/>
</dbReference>
<dbReference type="InterPro" id="IPR003114">
    <property type="entry name" value="Phox_assoc"/>
</dbReference>
<accession>A0A9P1H6W7</accession>
<feature type="region of interest" description="Disordered" evidence="1">
    <location>
        <begin position="513"/>
        <end position="558"/>
    </location>
</feature>
<gene>
    <name evidence="3" type="ORF">PPNO1_LOCUS7534</name>
</gene>
<evidence type="ECO:0000313" key="3">
    <source>
        <dbReference type="EMBL" id="CAI4217939.1"/>
    </source>
</evidence>
<dbReference type="PANTHER" id="PTHR28069">
    <property type="entry name" value="GH20023P"/>
    <property type="match status" value="1"/>
</dbReference>
<dbReference type="AlphaFoldDB" id="A0A9P1H6W7"/>
<dbReference type="Proteomes" id="UP000838763">
    <property type="component" value="Unassembled WGS sequence"/>
</dbReference>
<name>A0A9P1H6W7_9PEZI</name>
<evidence type="ECO:0000313" key="4">
    <source>
        <dbReference type="Proteomes" id="UP000838763"/>
    </source>
</evidence>
<dbReference type="PANTHER" id="PTHR28069:SF1">
    <property type="entry name" value="PROTEIN MSS51, MITOCHONDRIAL"/>
    <property type="match status" value="1"/>
</dbReference>
<feature type="compositionally biased region" description="Polar residues" evidence="1">
    <location>
        <begin position="27"/>
        <end position="36"/>
    </location>
</feature>
<dbReference type="InterPro" id="IPR046824">
    <property type="entry name" value="Mss51-like_C"/>
</dbReference>
<dbReference type="InterPro" id="IPR032717">
    <property type="entry name" value="Mss51_Znf"/>
</dbReference>
<dbReference type="GO" id="GO:0033617">
    <property type="term" value="P:mitochondrial respiratory chain complex IV assembly"/>
    <property type="evidence" value="ECO:0007669"/>
    <property type="project" value="TreeGrafter"/>
</dbReference>
<dbReference type="GO" id="GO:0005739">
    <property type="term" value="C:mitochondrion"/>
    <property type="evidence" value="ECO:0007669"/>
    <property type="project" value="GOC"/>
</dbReference>
<dbReference type="PROSITE" id="PS51207">
    <property type="entry name" value="PXA"/>
    <property type="match status" value="1"/>
</dbReference>
<feature type="region of interest" description="Disordered" evidence="1">
    <location>
        <begin position="1"/>
        <end position="95"/>
    </location>
</feature>
<feature type="compositionally biased region" description="Low complexity" evidence="1">
    <location>
        <begin position="530"/>
        <end position="556"/>
    </location>
</feature>
<reference evidence="3" key="1">
    <citation type="submission" date="2022-11" db="EMBL/GenBank/DDBJ databases">
        <authorList>
            <person name="Scott C."/>
            <person name="Bruce N."/>
        </authorList>
    </citation>
    <scope>NUCLEOTIDE SEQUENCE</scope>
</reference>
<dbReference type="Pfam" id="PF20179">
    <property type="entry name" value="MSS51_C"/>
    <property type="match status" value="1"/>
</dbReference>
<keyword evidence="4" id="KW-1185">Reference proteome</keyword>
<protein>
    <recommendedName>
        <fullName evidence="2">PXA domain-containing protein</fullName>
    </recommendedName>
</protein>
<dbReference type="OrthoDB" id="5282002at2759"/>
<feature type="domain" description="PXA" evidence="2">
    <location>
        <begin position="598"/>
        <end position="789"/>
    </location>
</feature>
<organism evidence="3 4">
    <name type="scientific">Parascedosporium putredinis</name>
    <dbReference type="NCBI Taxonomy" id="1442378"/>
    <lineage>
        <taxon>Eukaryota</taxon>
        <taxon>Fungi</taxon>
        <taxon>Dikarya</taxon>
        <taxon>Ascomycota</taxon>
        <taxon>Pezizomycotina</taxon>
        <taxon>Sordariomycetes</taxon>
        <taxon>Hypocreomycetidae</taxon>
        <taxon>Microascales</taxon>
        <taxon>Microascaceae</taxon>
        <taxon>Parascedosporium</taxon>
    </lineage>
</organism>
<feature type="region of interest" description="Disordered" evidence="1">
    <location>
        <begin position="853"/>
        <end position="872"/>
    </location>
</feature>
<sequence length="1042" mass="115863">MSRTSPRYFSTARSLASRAPRVGGTRTLASAHSARQQLHGPATPSGFTAPHKSTIRSISSTRTTLREATASSDGSDLHSGKPRLQPNDLFHPLSTSPLPEMRRKAEFIKQHAYCPHPEHRLTRLPTVAPKEDEEAKQGGHLAPAHVNFECPDCGVPVYCSEGHWMSDYEAHLEICDTLREINEDEHDLRSGRVFPEFQFGEDQLPEAVVNLSNWDAFMYSRRYSAINEDRSMRHATRLLTYPVTVGSVLHDLSPYNVRNRLTTEGLKSFSALRYSLHPPRTGGGTDIKGLRPTPPAMRLFILGARAESSLPRNAWMELAHLFPESRLHLVFIGPESMANRDDEFPLPERTPSNPFGMVIEDRVSQNMKISTIVDYYHTIHKTGYFAPYDPYFDCFVLFHPGLGHPASSHEWTETLPMLLETKIPIICTGYTQFDMQRDIDWIHDTARGEFDMLLEPGENMFRSLKWDLNDLDPQDEHTTIDPGSTPHPTTAPHSSCYGRVGCLPKVAMAVPATAPRSPSAPNPIPQSRTASHASVAGAGAGAPAPVSRRSARSSPSDYLSDKATTAFVRRVLCPQQNGDTNRNAAGPIDELLPPLTSRNDVDLQLYAILAVVLKEFVQAWYSKITPDETFVAEIVQIIAHITRALEQRLRKVDLESLLLDEIPDLLDRHITGKAARRAARNPIARPPVEVNPREVYHSLCPVPYLSPVPDPGSPETLELQTENEKAYRKLLVQGVLAILLPTEDLENPCLTSLVGAILSEMIIGNVIANKASQPWLLWEGMSILARNATEAKRRRKKRGDAKPSSASAAQGFSFQGLLFSALHWVFLAYTSIRFLVTTIATASSFPRRTSRITGEKRDLTSQDTTDDTNADSAEVDQVRAPFVGFRIWTCIGNLIELQSRHSPTSFMTAFSTLRAYPRYFAPSEPPSSQITHPARLPFSPTSDEQLLALRRRTAASLASLAPSWLTSLYFGGRPPKTPSSPHHANGVDAEVVDAVDDAILDIFADEYCNKHLMYGVLELVLIRLLPELAEKPISELWEDRLS</sequence>
<dbReference type="Pfam" id="PF02194">
    <property type="entry name" value="PXA"/>
    <property type="match status" value="1"/>
</dbReference>
<comment type="caution">
    <text evidence="3">The sequence shown here is derived from an EMBL/GenBank/DDBJ whole genome shotgun (WGS) entry which is preliminary data.</text>
</comment>
<evidence type="ECO:0000259" key="2">
    <source>
        <dbReference type="PROSITE" id="PS51207"/>
    </source>
</evidence>
<feature type="region of interest" description="Disordered" evidence="1">
    <location>
        <begin position="473"/>
        <end position="492"/>
    </location>
</feature>
<feature type="compositionally biased region" description="Polar residues" evidence="1">
    <location>
        <begin position="1"/>
        <end position="14"/>
    </location>
</feature>
<dbReference type="EMBL" id="CALLCH030000017">
    <property type="protein sequence ID" value="CAI4217939.1"/>
    <property type="molecule type" value="Genomic_DNA"/>
</dbReference>
<dbReference type="SUPFAM" id="SSF144232">
    <property type="entry name" value="HIT/MYND zinc finger-like"/>
    <property type="match status" value="1"/>
</dbReference>